<keyword evidence="2" id="KW-0472">Membrane</keyword>
<protein>
    <submittedName>
        <fullName evidence="3">Uncharacterized protein</fullName>
    </submittedName>
</protein>
<evidence type="ECO:0000313" key="3">
    <source>
        <dbReference type="EMBL" id="CBN75940.1"/>
    </source>
</evidence>
<organism evidence="3 4">
    <name type="scientific">Ectocarpus siliculosus</name>
    <name type="common">Brown alga</name>
    <name type="synonym">Conferva siliculosa</name>
    <dbReference type="NCBI Taxonomy" id="2880"/>
    <lineage>
        <taxon>Eukaryota</taxon>
        <taxon>Sar</taxon>
        <taxon>Stramenopiles</taxon>
        <taxon>Ochrophyta</taxon>
        <taxon>PX clade</taxon>
        <taxon>Phaeophyceae</taxon>
        <taxon>Ectocarpales</taxon>
        <taxon>Ectocarpaceae</taxon>
        <taxon>Ectocarpus</taxon>
    </lineage>
</organism>
<feature type="compositionally biased region" description="Basic and acidic residues" evidence="1">
    <location>
        <begin position="133"/>
        <end position="150"/>
    </location>
</feature>
<keyword evidence="4" id="KW-1185">Reference proteome</keyword>
<dbReference type="OrthoDB" id="164285at2759"/>
<dbReference type="OMA" id="YVANSDW"/>
<evidence type="ECO:0000256" key="1">
    <source>
        <dbReference type="SAM" id="MobiDB-lite"/>
    </source>
</evidence>
<reference evidence="3 4" key="1">
    <citation type="journal article" date="2010" name="Nature">
        <title>The Ectocarpus genome and the independent evolution of multicellularity in brown algae.</title>
        <authorList>
            <person name="Cock J.M."/>
            <person name="Sterck L."/>
            <person name="Rouze P."/>
            <person name="Scornet D."/>
            <person name="Allen A.E."/>
            <person name="Amoutzias G."/>
            <person name="Anthouard V."/>
            <person name="Artiguenave F."/>
            <person name="Aury J.M."/>
            <person name="Badger J.H."/>
            <person name="Beszteri B."/>
            <person name="Billiau K."/>
            <person name="Bonnet E."/>
            <person name="Bothwell J.H."/>
            <person name="Bowler C."/>
            <person name="Boyen C."/>
            <person name="Brownlee C."/>
            <person name="Carrano C.J."/>
            <person name="Charrier B."/>
            <person name="Cho G.Y."/>
            <person name="Coelho S.M."/>
            <person name="Collen J."/>
            <person name="Corre E."/>
            <person name="Da Silva C."/>
            <person name="Delage L."/>
            <person name="Delaroque N."/>
            <person name="Dittami S.M."/>
            <person name="Doulbeau S."/>
            <person name="Elias M."/>
            <person name="Farnham G."/>
            <person name="Gachon C.M."/>
            <person name="Gschloessl B."/>
            <person name="Heesch S."/>
            <person name="Jabbari K."/>
            <person name="Jubin C."/>
            <person name="Kawai H."/>
            <person name="Kimura K."/>
            <person name="Kloareg B."/>
            <person name="Kupper F.C."/>
            <person name="Lang D."/>
            <person name="Le Bail A."/>
            <person name="Leblanc C."/>
            <person name="Lerouge P."/>
            <person name="Lohr M."/>
            <person name="Lopez P.J."/>
            <person name="Martens C."/>
            <person name="Maumus F."/>
            <person name="Michel G."/>
            <person name="Miranda-Saavedra D."/>
            <person name="Morales J."/>
            <person name="Moreau H."/>
            <person name="Motomura T."/>
            <person name="Nagasato C."/>
            <person name="Napoli C.A."/>
            <person name="Nelson D.R."/>
            <person name="Nyvall-Collen P."/>
            <person name="Peters A.F."/>
            <person name="Pommier C."/>
            <person name="Potin P."/>
            <person name="Poulain J."/>
            <person name="Quesneville H."/>
            <person name="Read B."/>
            <person name="Rensing S.A."/>
            <person name="Ritter A."/>
            <person name="Rousvoal S."/>
            <person name="Samanta M."/>
            <person name="Samson G."/>
            <person name="Schroeder D.C."/>
            <person name="Segurens B."/>
            <person name="Strittmatter M."/>
            <person name="Tonon T."/>
            <person name="Tregear J.W."/>
            <person name="Valentin K."/>
            <person name="von Dassow P."/>
            <person name="Yamagishi T."/>
            <person name="Van de Peer Y."/>
            <person name="Wincker P."/>
        </authorList>
    </citation>
    <scope>NUCLEOTIDE SEQUENCE [LARGE SCALE GENOMIC DNA]</scope>
    <source>
        <strain evidence="4">Ec32 / CCAP1310/4</strain>
    </source>
</reference>
<feature type="transmembrane region" description="Helical" evidence="2">
    <location>
        <begin position="37"/>
        <end position="59"/>
    </location>
</feature>
<keyword evidence="2" id="KW-0812">Transmembrane</keyword>
<dbReference type="Proteomes" id="UP000002630">
    <property type="component" value="Linkage Group LG23"/>
</dbReference>
<dbReference type="AlphaFoldDB" id="D8LIN0"/>
<feature type="region of interest" description="Disordered" evidence="1">
    <location>
        <begin position="1"/>
        <end position="29"/>
    </location>
</feature>
<dbReference type="EMBL" id="FN649748">
    <property type="protein sequence ID" value="CBN75940.1"/>
    <property type="molecule type" value="Genomic_DNA"/>
</dbReference>
<proteinExistence type="predicted"/>
<name>D8LIN0_ECTSI</name>
<sequence>MSTSGPRLGKLQGLKREGDDDDPQAKMRRPKKEGIKILPLILMFVMFGPVVLTGLIFVVDYVANSDWGIKIGLADDPRTRLTKFYKKHNPTKMRDVDKLLKKYKGRYPEMFQRLDAKYNRRKTKEAEEEEEYVREQARYEQEAREAQDKF</sequence>
<gene>
    <name evidence="3" type="ORF">Esi_0220_0027</name>
</gene>
<dbReference type="EMBL" id="FN648399">
    <property type="protein sequence ID" value="CBN75940.1"/>
    <property type="molecule type" value="Genomic_DNA"/>
</dbReference>
<dbReference type="eggNOG" id="ENOG502SCJ9">
    <property type="taxonomic scope" value="Eukaryota"/>
</dbReference>
<evidence type="ECO:0000313" key="4">
    <source>
        <dbReference type="Proteomes" id="UP000002630"/>
    </source>
</evidence>
<evidence type="ECO:0000256" key="2">
    <source>
        <dbReference type="SAM" id="Phobius"/>
    </source>
</evidence>
<feature type="region of interest" description="Disordered" evidence="1">
    <location>
        <begin position="119"/>
        <end position="150"/>
    </location>
</feature>
<dbReference type="InParanoid" id="D8LIN0"/>
<accession>D8LIN0</accession>
<keyword evidence="2" id="KW-1133">Transmembrane helix</keyword>